<dbReference type="EMBL" id="BDHI01000021">
    <property type="protein sequence ID" value="GCB25071.1"/>
    <property type="molecule type" value="Genomic_DNA"/>
</dbReference>
<evidence type="ECO:0000256" key="2">
    <source>
        <dbReference type="ARBA" id="ARBA00022692"/>
    </source>
</evidence>
<keyword evidence="4 6" id="KW-0472">Membrane</keyword>
<evidence type="ECO:0000313" key="8">
    <source>
        <dbReference type="EMBL" id="GCB25071.1"/>
    </source>
</evidence>
<dbReference type="Proteomes" id="UP000286921">
    <property type="component" value="Unassembled WGS sequence"/>
</dbReference>
<sequence>MSFQSISYNAGPGILALNWTAAAIAILVMILRVIAKLRIRHYAVNDTAMLCALVLALAASVMITLAIAHGYGRHSQYLSKANQVLALKYYTAFQCLSIVATGAGRAAFTLYLLNILRQERYLGWILWLIFTLQIIINIVSVATILAQCQDINSLWDAHVGTACWNPNVERIYGYVQCSINTASDLFLAVFPTYTFWSLSLKLRVKISLVVLMGFGLVAMVASVMRIVNLGSVAERGDQTAATVKLTRWALAECYLVIVTASMPCIRSLIIASVRNISSGNRSRVVGSQYKISPPIPSRAAYSTWADAPPPLSREYNLSSYPMELERDTDCHERLSLFDLWVYRTPEIPGVVKPKEQPWIQQLKAIDCRMPANSSAWIVERRAAAIRGDSPPLFLPNERSLTQTPALRAYLSAVPRAEQLLPALS</sequence>
<keyword evidence="3 6" id="KW-1133">Transmembrane helix</keyword>
<reference evidence="8 9" key="1">
    <citation type="submission" date="2016-09" db="EMBL/GenBank/DDBJ databases">
        <title>Aspergillus awamori IFM 58123T.</title>
        <authorList>
            <person name="Kusuya Y."/>
            <person name="Shimizu M."/>
            <person name="Takahashi H."/>
            <person name="Yaguchi T."/>
        </authorList>
    </citation>
    <scope>NUCLEOTIDE SEQUENCE [LARGE SCALE GENOMIC DNA]</scope>
    <source>
        <strain evidence="8 9">IFM 58123</strain>
    </source>
</reference>
<accession>A0A401L0Q7</accession>
<feature type="transmembrane region" description="Helical" evidence="6">
    <location>
        <begin position="91"/>
        <end position="113"/>
    </location>
</feature>
<feature type="domain" description="Rhodopsin" evidence="7">
    <location>
        <begin position="31"/>
        <end position="269"/>
    </location>
</feature>
<comment type="subcellular location">
    <subcellularLocation>
        <location evidence="1">Membrane</location>
        <topology evidence="1">Multi-pass membrane protein</topology>
    </subcellularLocation>
</comment>
<evidence type="ECO:0000256" key="4">
    <source>
        <dbReference type="ARBA" id="ARBA00023136"/>
    </source>
</evidence>
<dbReference type="InterPro" id="IPR049326">
    <property type="entry name" value="Rhodopsin_dom_fungi"/>
</dbReference>
<evidence type="ECO:0000256" key="5">
    <source>
        <dbReference type="ARBA" id="ARBA00038359"/>
    </source>
</evidence>
<evidence type="ECO:0000256" key="3">
    <source>
        <dbReference type="ARBA" id="ARBA00022989"/>
    </source>
</evidence>
<feature type="transmembrane region" description="Helical" evidence="6">
    <location>
        <begin position="125"/>
        <end position="146"/>
    </location>
</feature>
<feature type="transmembrane region" description="Helical" evidence="6">
    <location>
        <begin position="248"/>
        <end position="273"/>
    </location>
</feature>
<feature type="transmembrane region" description="Helical" evidence="6">
    <location>
        <begin position="12"/>
        <end position="35"/>
    </location>
</feature>
<dbReference type="STRING" id="105351.A0A401L0Q7"/>
<dbReference type="AlphaFoldDB" id="A0A401L0Q7"/>
<feature type="transmembrane region" description="Helical" evidence="6">
    <location>
        <begin position="171"/>
        <end position="196"/>
    </location>
</feature>
<dbReference type="Pfam" id="PF20684">
    <property type="entry name" value="Fung_rhodopsin"/>
    <property type="match status" value="1"/>
</dbReference>
<keyword evidence="9" id="KW-1185">Reference proteome</keyword>
<evidence type="ECO:0000313" key="9">
    <source>
        <dbReference type="Proteomes" id="UP000286921"/>
    </source>
</evidence>
<dbReference type="InterPro" id="IPR052337">
    <property type="entry name" value="SAT4-like"/>
</dbReference>
<evidence type="ECO:0000259" key="7">
    <source>
        <dbReference type="Pfam" id="PF20684"/>
    </source>
</evidence>
<evidence type="ECO:0000256" key="6">
    <source>
        <dbReference type="SAM" id="Phobius"/>
    </source>
</evidence>
<feature type="transmembrane region" description="Helical" evidence="6">
    <location>
        <begin position="47"/>
        <end position="71"/>
    </location>
</feature>
<feature type="transmembrane region" description="Helical" evidence="6">
    <location>
        <begin position="208"/>
        <end position="228"/>
    </location>
</feature>
<gene>
    <name evidence="8" type="ORF">AAWM_07956</name>
</gene>
<comment type="similarity">
    <text evidence="5">Belongs to the SAT4 family.</text>
</comment>
<dbReference type="PANTHER" id="PTHR33048:SF155">
    <property type="entry name" value="INTEGRAL MEMBRANE PROTEIN"/>
    <property type="match status" value="1"/>
</dbReference>
<name>A0A401L0Q7_ASPAW</name>
<organism evidence="8 9">
    <name type="scientific">Aspergillus awamori</name>
    <name type="common">Black koji mold</name>
    <dbReference type="NCBI Taxonomy" id="105351"/>
    <lineage>
        <taxon>Eukaryota</taxon>
        <taxon>Fungi</taxon>
        <taxon>Dikarya</taxon>
        <taxon>Ascomycota</taxon>
        <taxon>Pezizomycotina</taxon>
        <taxon>Eurotiomycetes</taxon>
        <taxon>Eurotiomycetidae</taxon>
        <taxon>Eurotiales</taxon>
        <taxon>Aspergillaceae</taxon>
        <taxon>Aspergillus</taxon>
    </lineage>
</organism>
<evidence type="ECO:0000256" key="1">
    <source>
        <dbReference type="ARBA" id="ARBA00004141"/>
    </source>
</evidence>
<protein>
    <recommendedName>
        <fullName evidence="7">Rhodopsin domain-containing protein</fullName>
    </recommendedName>
</protein>
<proteinExistence type="inferred from homology"/>
<keyword evidence="2 6" id="KW-0812">Transmembrane</keyword>
<dbReference type="PANTHER" id="PTHR33048">
    <property type="entry name" value="PTH11-LIKE INTEGRAL MEMBRANE PROTEIN (AFU_ORTHOLOGUE AFUA_5G11245)"/>
    <property type="match status" value="1"/>
</dbReference>
<dbReference type="GO" id="GO:0016020">
    <property type="term" value="C:membrane"/>
    <property type="evidence" value="ECO:0007669"/>
    <property type="project" value="UniProtKB-SubCell"/>
</dbReference>
<comment type="caution">
    <text evidence="8">The sequence shown here is derived from an EMBL/GenBank/DDBJ whole genome shotgun (WGS) entry which is preliminary data.</text>
</comment>